<gene>
    <name evidence="5" type="ORF">BCIN_13g00670</name>
</gene>
<dbReference type="InterPro" id="IPR050987">
    <property type="entry name" value="AtrR-like"/>
</dbReference>
<dbReference type="EMBL" id="CP009817">
    <property type="protein sequence ID" value="ATZ56218.1"/>
    <property type="molecule type" value="Genomic_DNA"/>
</dbReference>
<dbReference type="CDD" id="cd00067">
    <property type="entry name" value="GAL4"/>
    <property type="match status" value="1"/>
</dbReference>
<feature type="region of interest" description="Disordered" evidence="3">
    <location>
        <begin position="74"/>
        <end position="122"/>
    </location>
</feature>
<dbReference type="RefSeq" id="XP_024552435.1">
    <property type="nucleotide sequence ID" value="XM_024696622.1"/>
</dbReference>
<dbReference type="Proteomes" id="UP000001798">
    <property type="component" value="Chromosome 13"/>
</dbReference>
<dbReference type="PROSITE" id="PS00463">
    <property type="entry name" value="ZN2_CY6_FUNGAL_1"/>
    <property type="match status" value="1"/>
</dbReference>
<dbReference type="KEGG" id="bfu:BCIN_13g00670"/>
<evidence type="ECO:0000256" key="2">
    <source>
        <dbReference type="ARBA" id="ARBA00023242"/>
    </source>
</evidence>
<dbReference type="Gene3D" id="4.10.240.10">
    <property type="entry name" value="Zn(2)-C6 fungal-type DNA-binding domain"/>
    <property type="match status" value="1"/>
</dbReference>
<dbReference type="SMART" id="SM00066">
    <property type="entry name" value="GAL4"/>
    <property type="match status" value="1"/>
</dbReference>
<dbReference type="SMART" id="SM00906">
    <property type="entry name" value="Fungal_trans"/>
    <property type="match status" value="1"/>
</dbReference>
<dbReference type="InterPro" id="IPR001138">
    <property type="entry name" value="Zn2Cys6_DnaBD"/>
</dbReference>
<evidence type="ECO:0000256" key="3">
    <source>
        <dbReference type="SAM" id="MobiDB-lite"/>
    </source>
</evidence>
<proteinExistence type="predicted"/>
<sequence length="736" mass="82621">MDEPREEPEERKRAFTCTYCRLKKIKCGRTHPCGNCIDHGKECIFPFVKRRVRSKRHRPRKDLEEKLARMESLIELSNRESPPSSEQDATSFVHEEQQSQLPNPAEATGLEKSGAIPHDPVRNEDQIDDMEFELPESNQNICSPTTQETAQMFAPTSSMAQPQILGHHTSPQTVQNFSPHVEHVECADLLGSEVGWEYHGPTSYLSICSIPGITWVSEASGEPSFFETAKTLVLNVDSRLKMRRNPRHETIDEPDKDVAWEWCQAYFDHSFDASLGLVSKEHFEARLRRHFAQNDVVDDDPAWYALRNTVYASGCRLSSSNTPYSYMSGEIQGQAWRYFEKALDVHTELLYGSTGLMAVQALTAMGFFAEGLGSPSLGYMLTSCATRLAQAKGLHRQPAQSWNLPLAEQQHRIGLFWTLYIIEKHICYRSGRPSIIDDDDISCPFPNSQLANNTSHIDPFIYIVQHAQISSRIAKQLASGKSFRQTHTKTLEVIQELNKELQEWRDTLPQFLQPDAPTRRHGKRPDNINMYHVMYLRYAYYGSIMAIHSILTHPWNSSLFGSGQSLALRNRISISSHAVVNAARAIILDTDAIHVDASTPICLALYFPLVSAINVFIYILKYPSLPTASSDVALLDICTGHFSRLELASPNTALPFVREIARLARSTVESIKDSATSPSSLLRTNISAPSVAQSSVPHDLGNNSSPGEDILELFSDNWGTMSSSLNDENLAAFTFD</sequence>
<reference evidence="5 6" key="1">
    <citation type="journal article" date="2011" name="PLoS Genet.">
        <title>Genomic analysis of the necrotrophic fungal pathogens Sclerotinia sclerotiorum and Botrytis cinerea.</title>
        <authorList>
            <person name="Amselem J."/>
            <person name="Cuomo C.A."/>
            <person name="van Kan J.A."/>
            <person name="Viaud M."/>
            <person name="Benito E.P."/>
            <person name="Couloux A."/>
            <person name="Coutinho P.M."/>
            <person name="de Vries R.P."/>
            <person name="Dyer P.S."/>
            <person name="Fillinger S."/>
            <person name="Fournier E."/>
            <person name="Gout L."/>
            <person name="Hahn M."/>
            <person name="Kohn L."/>
            <person name="Lapalu N."/>
            <person name="Plummer K.M."/>
            <person name="Pradier J.M."/>
            <person name="Quevillon E."/>
            <person name="Sharon A."/>
            <person name="Simon A."/>
            <person name="ten Have A."/>
            <person name="Tudzynski B."/>
            <person name="Tudzynski P."/>
            <person name="Wincker P."/>
            <person name="Andrew M."/>
            <person name="Anthouard V."/>
            <person name="Beever R.E."/>
            <person name="Beffa R."/>
            <person name="Benoit I."/>
            <person name="Bouzid O."/>
            <person name="Brault B."/>
            <person name="Chen Z."/>
            <person name="Choquer M."/>
            <person name="Collemare J."/>
            <person name="Cotton P."/>
            <person name="Danchin E.G."/>
            <person name="Da Silva C."/>
            <person name="Gautier A."/>
            <person name="Giraud C."/>
            <person name="Giraud T."/>
            <person name="Gonzalez C."/>
            <person name="Grossetete S."/>
            <person name="Guldener U."/>
            <person name="Henrissat B."/>
            <person name="Howlett B.J."/>
            <person name="Kodira C."/>
            <person name="Kretschmer M."/>
            <person name="Lappartient A."/>
            <person name="Leroch M."/>
            <person name="Levis C."/>
            <person name="Mauceli E."/>
            <person name="Neuveglise C."/>
            <person name="Oeser B."/>
            <person name="Pearson M."/>
            <person name="Poulain J."/>
            <person name="Poussereau N."/>
            <person name="Quesneville H."/>
            <person name="Rascle C."/>
            <person name="Schumacher J."/>
            <person name="Segurens B."/>
            <person name="Sexton A."/>
            <person name="Silva E."/>
            <person name="Sirven C."/>
            <person name="Soanes D.M."/>
            <person name="Talbot N.J."/>
            <person name="Templeton M."/>
            <person name="Yandava C."/>
            <person name="Yarden O."/>
            <person name="Zeng Q."/>
            <person name="Rollins J.A."/>
            <person name="Lebrun M.H."/>
            <person name="Dickman M."/>
        </authorList>
    </citation>
    <scope>NUCLEOTIDE SEQUENCE [LARGE SCALE GENOMIC DNA]</scope>
    <source>
        <strain evidence="5 6">B05.10</strain>
    </source>
</reference>
<dbReference type="Pfam" id="PF04082">
    <property type="entry name" value="Fungal_trans"/>
    <property type="match status" value="1"/>
</dbReference>
<dbReference type="InterPro" id="IPR007219">
    <property type="entry name" value="XnlR_reg_dom"/>
</dbReference>
<dbReference type="SUPFAM" id="SSF57701">
    <property type="entry name" value="Zn2/Cys6 DNA-binding domain"/>
    <property type="match status" value="1"/>
</dbReference>
<accession>A0A384K0A2</accession>
<reference evidence="5 6" key="2">
    <citation type="journal article" date="2012" name="Eukaryot. Cell">
        <title>Genome update of Botrytis cinerea strains B05.10 and T4.</title>
        <authorList>
            <person name="Staats M."/>
            <person name="van Kan J.A."/>
        </authorList>
    </citation>
    <scope>NUCLEOTIDE SEQUENCE [LARGE SCALE GENOMIC DNA]</scope>
    <source>
        <strain evidence="5 6">B05.10</strain>
    </source>
</reference>
<organism evidence="5 6">
    <name type="scientific">Botryotinia fuckeliana (strain B05.10)</name>
    <name type="common">Noble rot fungus</name>
    <name type="synonym">Botrytis cinerea</name>
    <dbReference type="NCBI Taxonomy" id="332648"/>
    <lineage>
        <taxon>Eukaryota</taxon>
        <taxon>Fungi</taxon>
        <taxon>Dikarya</taxon>
        <taxon>Ascomycota</taxon>
        <taxon>Pezizomycotina</taxon>
        <taxon>Leotiomycetes</taxon>
        <taxon>Helotiales</taxon>
        <taxon>Sclerotiniaceae</taxon>
        <taxon>Botrytis</taxon>
    </lineage>
</organism>
<dbReference type="GeneID" id="5437766"/>
<keyword evidence="6" id="KW-1185">Reference proteome</keyword>
<evidence type="ECO:0000256" key="1">
    <source>
        <dbReference type="ARBA" id="ARBA00022723"/>
    </source>
</evidence>
<dbReference type="VEuPathDB" id="FungiDB:Bcin13g00670"/>
<evidence type="ECO:0000313" key="6">
    <source>
        <dbReference type="Proteomes" id="UP000001798"/>
    </source>
</evidence>
<dbReference type="GO" id="GO:0008270">
    <property type="term" value="F:zinc ion binding"/>
    <property type="evidence" value="ECO:0007669"/>
    <property type="project" value="InterPro"/>
</dbReference>
<feature type="domain" description="Zn(2)-C6 fungal-type" evidence="4">
    <location>
        <begin position="16"/>
        <end position="45"/>
    </location>
</feature>
<keyword evidence="2" id="KW-0539">Nucleus</keyword>
<dbReference type="PANTHER" id="PTHR46910:SF25">
    <property type="entry name" value="ABC-TRANSPORTER-REGULATING TRANSCRIPTION FACTOR"/>
    <property type="match status" value="1"/>
</dbReference>
<reference evidence="5 6" key="3">
    <citation type="journal article" date="2017" name="Mol. Plant Pathol.">
        <title>A gapless genome sequence of the fungus Botrytis cinerea.</title>
        <authorList>
            <person name="Van Kan J.A."/>
            <person name="Stassen J.H."/>
            <person name="Mosbach A."/>
            <person name="Van Der Lee T.A."/>
            <person name="Faino L."/>
            <person name="Farmer A.D."/>
            <person name="Papasotiriou D.G."/>
            <person name="Zhou S."/>
            <person name="Seidl M.F."/>
            <person name="Cottam E."/>
            <person name="Edel D."/>
            <person name="Hahn M."/>
            <person name="Schwartz D.C."/>
            <person name="Dietrich R.A."/>
            <person name="Widdison S."/>
            <person name="Scalliet G."/>
        </authorList>
    </citation>
    <scope>NUCLEOTIDE SEQUENCE [LARGE SCALE GENOMIC DNA]</scope>
    <source>
        <strain evidence="5 6">B05.10</strain>
    </source>
</reference>
<protein>
    <recommendedName>
        <fullName evidence="4">Zn(2)-C6 fungal-type domain-containing protein</fullName>
    </recommendedName>
</protein>
<keyword evidence="1" id="KW-0479">Metal-binding</keyword>
<evidence type="ECO:0000313" key="5">
    <source>
        <dbReference type="EMBL" id="ATZ56218.1"/>
    </source>
</evidence>
<dbReference type="AlphaFoldDB" id="A0A384K0A2"/>
<feature type="compositionally biased region" description="Polar residues" evidence="3">
    <location>
        <begin position="79"/>
        <end position="90"/>
    </location>
</feature>
<dbReference type="GO" id="GO:0006351">
    <property type="term" value="P:DNA-templated transcription"/>
    <property type="evidence" value="ECO:0007669"/>
    <property type="project" value="InterPro"/>
</dbReference>
<dbReference type="InterPro" id="IPR036864">
    <property type="entry name" value="Zn2-C6_fun-type_DNA-bd_sf"/>
</dbReference>
<dbReference type="CDD" id="cd12148">
    <property type="entry name" value="fungal_TF_MHR"/>
    <property type="match status" value="1"/>
</dbReference>
<name>A0A384K0A2_BOTFB</name>
<dbReference type="GO" id="GO:0003677">
    <property type="term" value="F:DNA binding"/>
    <property type="evidence" value="ECO:0007669"/>
    <property type="project" value="InterPro"/>
</dbReference>
<dbReference type="PANTHER" id="PTHR46910">
    <property type="entry name" value="TRANSCRIPTION FACTOR PDR1"/>
    <property type="match status" value="1"/>
</dbReference>
<dbReference type="Pfam" id="PF00172">
    <property type="entry name" value="Zn_clus"/>
    <property type="match status" value="1"/>
</dbReference>
<dbReference type="OrthoDB" id="39175at2759"/>
<dbReference type="PROSITE" id="PS50048">
    <property type="entry name" value="ZN2_CY6_FUNGAL_2"/>
    <property type="match status" value="1"/>
</dbReference>
<dbReference type="GO" id="GO:0000981">
    <property type="term" value="F:DNA-binding transcription factor activity, RNA polymerase II-specific"/>
    <property type="evidence" value="ECO:0007669"/>
    <property type="project" value="InterPro"/>
</dbReference>
<evidence type="ECO:0000259" key="4">
    <source>
        <dbReference type="PROSITE" id="PS50048"/>
    </source>
</evidence>